<dbReference type="EC" id="1.13.11.3" evidence="6"/>
<gene>
    <name evidence="6" type="primary">pcaH</name>
    <name evidence="6" type="ORF">ACFO8L_06685</name>
</gene>
<accession>A0ABV9EAA6</accession>
<dbReference type="Proteomes" id="UP001595891">
    <property type="component" value="Unassembled WGS sequence"/>
</dbReference>
<comment type="similarity">
    <text evidence="1">Belongs to the intradiol ring-cleavage dioxygenase family.</text>
</comment>
<evidence type="ECO:0000259" key="5">
    <source>
        <dbReference type="PROSITE" id="PS00083"/>
    </source>
</evidence>
<dbReference type="PANTHER" id="PTHR33711:SF10">
    <property type="entry name" value="INTRADIOL RING-CLEAVAGE DIOXYGENASES DOMAIN-CONTAINING PROTEIN"/>
    <property type="match status" value="1"/>
</dbReference>
<evidence type="ECO:0000256" key="2">
    <source>
        <dbReference type="ARBA" id="ARBA00022964"/>
    </source>
</evidence>
<evidence type="ECO:0000256" key="3">
    <source>
        <dbReference type="ARBA" id="ARBA00023002"/>
    </source>
</evidence>
<dbReference type="InterPro" id="IPR000627">
    <property type="entry name" value="Intradiol_dOase_C"/>
</dbReference>
<evidence type="ECO:0000313" key="6">
    <source>
        <dbReference type="EMBL" id="MFC4585748.1"/>
    </source>
</evidence>
<organism evidence="6 7">
    <name type="scientific">Sphaerisporangium corydalis</name>
    <dbReference type="NCBI Taxonomy" id="1441875"/>
    <lineage>
        <taxon>Bacteria</taxon>
        <taxon>Bacillati</taxon>
        <taxon>Actinomycetota</taxon>
        <taxon>Actinomycetes</taxon>
        <taxon>Streptosporangiales</taxon>
        <taxon>Streptosporangiaceae</taxon>
        <taxon>Sphaerisporangium</taxon>
    </lineage>
</organism>
<dbReference type="Pfam" id="PF12391">
    <property type="entry name" value="PCDO_beta_N"/>
    <property type="match status" value="1"/>
</dbReference>
<evidence type="ECO:0000256" key="1">
    <source>
        <dbReference type="ARBA" id="ARBA00007825"/>
    </source>
</evidence>
<dbReference type="GO" id="GO:0018578">
    <property type="term" value="F:protocatechuate 3,4-dioxygenase activity"/>
    <property type="evidence" value="ECO:0007669"/>
    <property type="project" value="UniProtKB-EC"/>
</dbReference>
<dbReference type="InterPro" id="IPR024756">
    <property type="entry name" value="PCDO_beta_N"/>
</dbReference>
<feature type="region of interest" description="Disordered" evidence="4">
    <location>
        <begin position="32"/>
        <end position="57"/>
    </location>
</feature>
<dbReference type="RefSeq" id="WP_262841264.1">
    <property type="nucleotide sequence ID" value="NZ_JANZYP010000004.1"/>
</dbReference>
<dbReference type="Gene3D" id="2.60.130.10">
    <property type="entry name" value="Aromatic compound dioxygenase"/>
    <property type="match status" value="1"/>
</dbReference>
<dbReference type="Pfam" id="PF00775">
    <property type="entry name" value="Dioxygenase_C"/>
    <property type="match status" value="1"/>
</dbReference>
<proteinExistence type="inferred from homology"/>
<dbReference type="NCBIfam" id="TIGR02422">
    <property type="entry name" value="protocat_beta"/>
    <property type="match status" value="1"/>
</dbReference>
<reference evidence="7" key="1">
    <citation type="journal article" date="2019" name="Int. J. Syst. Evol. Microbiol.">
        <title>The Global Catalogue of Microorganisms (GCM) 10K type strain sequencing project: providing services to taxonomists for standard genome sequencing and annotation.</title>
        <authorList>
            <consortium name="The Broad Institute Genomics Platform"/>
            <consortium name="The Broad Institute Genome Sequencing Center for Infectious Disease"/>
            <person name="Wu L."/>
            <person name="Ma J."/>
        </authorList>
    </citation>
    <scope>NUCLEOTIDE SEQUENCE [LARGE SCALE GENOMIC DNA]</scope>
    <source>
        <strain evidence="7">CCUG 49560</strain>
    </source>
</reference>
<feature type="compositionally biased region" description="Basic and acidic residues" evidence="4">
    <location>
        <begin position="33"/>
        <end position="49"/>
    </location>
</feature>
<keyword evidence="3 6" id="KW-0560">Oxidoreductase</keyword>
<keyword evidence="2" id="KW-0223">Dioxygenase</keyword>
<sequence length="265" mass="29739">MPTTPHPRPAAAPDAQEVISAEIVQARQAYAKTVEDGAPRRDHPDRDYPPYRSTTLRHPRRALVTVSDPDAVELSGPVFGVTDVTDLDSDLTRRHTGEPLGERIQVTGRVLDRDGRPVRGQLVEIWQANASGRYGHQRDQHPAPLDPNFTGAGRCLTDDQGTYAFTTIKPGPYPWRNHDNAWRPAHIHFSLFGTAFTQRLVTQMYFPGDPLFPYDPILQSVTDDAARNRLVSTYDHDLSTPEWALGYRWDIVLDGPAATWIEEGR</sequence>
<dbReference type="InterPro" id="IPR015889">
    <property type="entry name" value="Intradiol_dOase_core"/>
</dbReference>
<dbReference type="InterPro" id="IPR050770">
    <property type="entry name" value="Intradiol_RC_Dioxygenase"/>
</dbReference>
<dbReference type="PROSITE" id="PS00083">
    <property type="entry name" value="INTRADIOL_DIOXYGENAS"/>
    <property type="match status" value="1"/>
</dbReference>
<dbReference type="SUPFAM" id="SSF49482">
    <property type="entry name" value="Aromatic compound dioxygenase"/>
    <property type="match status" value="1"/>
</dbReference>
<dbReference type="EMBL" id="JBHSFN010000003">
    <property type="protein sequence ID" value="MFC4585748.1"/>
    <property type="molecule type" value="Genomic_DNA"/>
</dbReference>
<evidence type="ECO:0000313" key="7">
    <source>
        <dbReference type="Proteomes" id="UP001595891"/>
    </source>
</evidence>
<keyword evidence="7" id="KW-1185">Reference proteome</keyword>
<name>A0ABV9EAA6_9ACTN</name>
<comment type="caution">
    <text evidence="6">The sequence shown here is derived from an EMBL/GenBank/DDBJ whole genome shotgun (WGS) entry which is preliminary data.</text>
</comment>
<protein>
    <submittedName>
        <fullName evidence="6">Protocatechuate 3,4-dioxygenase subunit beta</fullName>
        <ecNumber evidence="6">1.13.11.3</ecNumber>
    </submittedName>
</protein>
<feature type="domain" description="Intradiol ring-cleavage dioxygenases" evidence="5">
    <location>
        <begin position="106"/>
        <end position="134"/>
    </location>
</feature>
<dbReference type="PANTHER" id="PTHR33711">
    <property type="entry name" value="DIOXYGENASE, PUTATIVE (AFU_ORTHOLOGUE AFUA_2G02910)-RELATED"/>
    <property type="match status" value="1"/>
</dbReference>
<evidence type="ECO:0000256" key="4">
    <source>
        <dbReference type="SAM" id="MobiDB-lite"/>
    </source>
</evidence>
<dbReference type="InterPro" id="IPR012785">
    <property type="entry name" value="Protocat_dOase_b"/>
</dbReference>